<sequence length="137" mass="16532">MKNKKIYQSNNLLANWIFNQLLKIIRTAKKKKRLVGNLVKLYKVCDLRNTDDKKKEKLSGLIITRKKRTCCIYINFKDAPSEQIKTLIHELGHFIFWWEYEPPIIKLENLIWDALSQEQKEILFEFIRKLKITRQPK</sequence>
<accession>A0A1G1ZSH9</accession>
<proteinExistence type="predicted"/>
<evidence type="ECO:0000259" key="1">
    <source>
        <dbReference type="Pfam" id="PF06114"/>
    </source>
</evidence>
<name>A0A1G1ZSH9_9BACT</name>
<evidence type="ECO:0000313" key="3">
    <source>
        <dbReference type="Proteomes" id="UP000177690"/>
    </source>
</evidence>
<dbReference type="Gene3D" id="1.10.10.2910">
    <property type="match status" value="1"/>
</dbReference>
<dbReference type="Proteomes" id="UP000177690">
    <property type="component" value="Unassembled WGS sequence"/>
</dbReference>
<feature type="domain" description="IrrE N-terminal-like" evidence="1">
    <location>
        <begin position="55"/>
        <end position="96"/>
    </location>
</feature>
<gene>
    <name evidence="2" type="ORF">A3I24_00245</name>
</gene>
<dbReference type="InterPro" id="IPR010359">
    <property type="entry name" value="IrrE_HExxH"/>
</dbReference>
<comment type="caution">
    <text evidence="2">The sequence shown here is derived from an EMBL/GenBank/DDBJ whole genome shotgun (WGS) entry which is preliminary data.</text>
</comment>
<evidence type="ECO:0000313" key="2">
    <source>
        <dbReference type="EMBL" id="OGY67512.1"/>
    </source>
</evidence>
<organism evidence="2 3">
    <name type="scientific">Candidatus Harrisonbacteria bacterium RIFCSPLOWO2_02_FULL_41_13b</name>
    <dbReference type="NCBI Taxonomy" id="1798409"/>
    <lineage>
        <taxon>Bacteria</taxon>
        <taxon>Candidatus Harrisoniibacteriota</taxon>
    </lineage>
</organism>
<dbReference type="EMBL" id="MHJL01000021">
    <property type="protein sequence ID" value="OGY67512.1"/>
    <property type="molecule type" value="Genomic_DNA"/>
</dbReference>
<dbReference type="Pfam" id="PF06114">
    <property type="entry name" value="Peptidase_M78"/>
    <property type="match status" value="1"/>
</dbReference>
<dbReference type="AlphaFoldDB" id="A0A1G1ZSH9"/>
<reference evidence="2 3" key="1">
    <citation type="journal article" date="2016" name="Nat. Commun.">
        <title>Thousands of microbial genomes shed light on interconnected biogeochemical processes in an aquifer system.</title>
        <authorList>
            <person name="Anantharaman K."/>
            <person name="Brown C.T."/>
            <person name="Hug L.A."/>
            <person name="Sharon I."/>
            <person name="Castelle C.J."/>
            <person name="Probst A.J."/>
            <person name="Thomas B.C."/>
            <person name="Singh A."/>
            <person name="Wilkins M.J."/>
            <person name="Karaoz U."/>
            <person name="Brodie E.L."/>
            <person name="Williams K.H."/>
            <person name="Hubbard S.S."/>
            <person name="Banfield J.F."/>
        </authorList>
    </citation>
    <scope>NUCLEOTIDE SEQUENCE [LARGE SCALE GENOMIC DNA]</scope>
</reference>
<protein>
    <recommendedName>
        <fullName evidence="1">IrrE N-terminal-like domain-containing protein</fullName>
    </recommendedName>
</protein>